<dbReference type="Proteomes" id="UP000078252">
    <property type="component" value="Unassembled WGS sequence"/>
</dbReference>
<protein>
    <recommendedName>
        <fullName evidence="3">L-rhamnose mutarotase</fullName>
    </recommendedName>
</protein>
<dbReference type="GO" id="GO:0016857">
    <property type="term" value="F:racemase and epimerase activity, acting on carbohydrates and derivatives"/>
    <property type="evidence" value="ECO:0007669"/>
    <property type="project" value="InterPro"/>
</dbReference>
<dbReference type="AlphaFoldDB" id="A0A175S246"/>
<dbReference type="Gene3D" id="3.30.70.100">
    <property type="match status" value="1"/>
</dbReference>
<gene>
    <name evidence="1" type="ORF">NS184_02530</name>
</gene>
<dbReference type="GO" id="GO:0019301">
    <property type="term" value="P:rhamnose catabolic process"/>
    <property type="evidence" value="ECO:0007669"/>
    <property type="project" value="TreeGrafter"/>
</dbReference>
<dbReference type="SUPFAM" id="SSF54909">
    <property type="entry name" value="Dimeric alpha+beta barrel"/>
    <property type="match status" value="1"/>
</dbReference>
<accession>A0A175S246</accession>
<dbReference type="PANTHER" id="PTHR34389">
    <property type="entry name" value="L-RHAMNOSE MUTAROTASE"/>
    <property type="match status" value="1"/>
</dbReference>
<dbReference type="InterPro" id="IPR008000">
    <property type="entry name" value="Rham/fucose_mutarotase"/>
</dbReference>
<proteinExistence type="predicted"/>
<reference evidence="1 2" key="1">
    <citation type="journal article" date="2016" name="Front. Microbiol.">
        <title>Genomic Resource of Rice Seed Associated Bacteria.</title>
        <authorList>
            <person name="Midha S."/>
            <person name="Bansal K."/>
            <person name="Sharma S."/>
            <person name="Kumar N."/>
            <person name="Patil P.P."/>
            <person name="Chaudhry V."/>
            <person name="Patil P.B."/>
        </authorList>
    </citation>
    <scope>NUCLEOTIDE SEQUENCE [LARGE SCALE GENOMIC DNA]</scope>
    <source>
        <strain evidence="1 2">NS184</strain>
    </source>
</reference>
<dbReference type="PANTHER" id="PTHR34389:SF2">
    <property type="entry name" value="L-RHAMNOSE MUTAROTASE"/>
    <property type="match status" value="1"/>
</dbReference>
<dbReference type="PATRIC" id="fig|33881.3.peg.507"/>
<dbReference type="STRING" id="33881.NS184_02530"/>
<dbReference type="RefSeq" id="WP_058724571.1">
    <property type="nucleotide sequence ID" value="NZ_LDQC01000015.1"/>
</dbReference>
<name>A0A175S246_9MICO</name>
<evidence type="ECO:0008006" key="3">
    <source>
        <dbReference type="Google" id="ProtNLM"/>
    </source>
</evidence>
<dbReference type="Pfam" id="PF05336">
    <property type="entry name" value="rhaM"/>
    <property type="match status" value="1"/>
</dbReference>
<evidence type="ECO:0000313" key="1">
    <source>
        <dbReference type="EMBL" id="KTR09511.1"/>
    </source>
</evidence>
<dbReference type="InterPro" id="IPR011008">
    <property type="entry name" value="Dimeric_a/b-barrel"/>
</dbReference>
<sequence>MQRILSRTRLRAGNEAAYDSVHATVPPALAARLREAGVHDWTIWRDGLDLVHLIEVEDYRAMRRSLADDPVNAEWQAVVNPLLEAADDYSGSDDGVPRVWSLAAQVDGVAEVDR</sequence>
<dbReference type="OrthoDB" id="3826869at2"/>
<dbReference type="EMBL" id="LDQC01000015">
    <property type="protein sequence ID" value="KTR09511.1"/>
    <property type="molecule type" value="Genomic_DNA"/>
</dbReference>
<organism evidence="1 2">
    <name type="scientific">Curtobacterium luteum</name>
    <dbReference type="NCBI Taxonomy" id="33881"/>
    <lineage>
        <taxon>Bacteria</taxon>
        <taxon>Bacillati</taxon>
        <taxon>Actinomycetota</taxon>
        <taxon>Actinomycetes</taxon>
        <taxon>Micrococcales</taxon>
        <taxon>Microbacteriaceae</taxon>
        <taxon>Curtobacterium</taxon>
    </lineage>
</organism>
<evidence type="ECO:0000313" key="2">
    <source>
        <dbReference type="Proteomes" id="UP000078252"/>
    </source>
</evidence>
<comment type="caution">
    <text evidence="1">The sequence shown here is derived from an EMBL/GenBank/DDBJ whole genome shotgun (WGS) entry which is preliminary data.</text>
</comment>